<dbReference type="Proteomes" id="UP000265631">
    <property type="component" value="Unassembled WGS sequence"/>
</dbReference>
<feature type="compositionally biased region" description="Pro residues" evidence="1">
    <location>
        <begin position="135"/>
        <end position="149"/>
    </location>
</feature>
<keyword evidence="3" id="KW-1185">Reference proteome</keyword>
<organism evidence="2 3">
    <name type="scientific">Fusarium flagelliforme</name>
    <dbReference type="NCBI Taxonomy" id="2675880"/>
    <lineage>
        <taxon>Eukaryota</taxon>
        <taxon>Fungi</taxon>
        <taxon>Dikarya</taxon>
        <taxon>Ascomycota</taxon>
        <taxon>Pezizomycotina</taxon>
        <taxon>Sordariomycetes</taxon>
        <taxon>Hypocreomycetidae</taxon>
        <taxon>Hypocreales</taxon>
        <taxon>Nectriaceae</taxon>
        <taxon>Fusarium</taxon>
        <taxon>Fusarium incarnatum-equiseti species complex</taxon>
    </lineage>
</organism>
<dbReference type="AlphaFoldDB" id="A0A395MQI4"/>
<gene>
    <name evidence="2" type="ORF">FIE12Z_5515</name>
</gene>
<name>A0A395MQI4_9HYPO</name>
<feature type="region of interest" description="Disordered" evidence="1">
    <location>
        <begin position="1"/>
        <end position="48"/>
    </location>
</feature>
<dbReference type="EMBL" id="PXXK01000143">
    <property type="protein sequence ID" value="RFN50201.1"/>
    <property type="molecule type" value="Genomic_DNA"/>
</dbReference>
<reference evidence="2 3" key="1">
    <citation type="journal article" date="2018" name="PLoS Pathog.">
        <title>Evolution of structural diversity of trichothecenes, a family of toxins produced by plant pathogenic and entomopathogenic fungi.</title>
        <authorList>
            <person name="Proctor R.H."/>
            <person name="McCormick S.P."/>
            <person name="Kim H.S."/>
            <person name="Cardoza R.E."/>
            <person name="Stanley A.M."/>
            <person name="Lindo L."/>
            <person name="Kelly A."/>
            <person name="Brown D.W."/>
            <person name="Lee T."/>
            <person name="Vaughan M.M."/>
            <person name="Alexander N.J."/>
            <person name="Busman M."/>
            <person name="Gutierrez S."/>
        </authorList>
    </citation>
    <scope>NUCLEOTIDE SEQUENCE [LARGE SCALE GENOMIC DNA]</scope>
    <source>
        <strain evidence="2 3">NRRL 13405</strain>
    </source>
</reference>
<accession>A0A395MQI4</accession>
<feature type="compositionally biased region" description="Low complexity" evidence="1">
    <location>
        <begin position="157"/>
        <end position="171"/>
    </location>
</feature>
<evidence type="ECO:0000313" key="2">
    <source>
        <dbReference type="EMBL" id="RFN50201.1"/>
    </source>
</evidence>
<proteinExistence type="predicted"/>
<evidence type="ECO:0000313" key="3">
    <source>
        <dbReference type="Proteomes" id="UP000265631"/>
    </source>
</evidence>
<feature type="region of interest" description="Disordered" evidence="1">
    <location>
        <begin position="121"/>
        <end position="177"/>
    </location>
</feature>
<feature type="compositionally biased region" description="Low complexity" evidence="1">
    <location>
        <begin position="6"/>
        <end position="34"/>
    </location>
</feature>
<comment type="caution">
    <text evidence="2">The sequence shown here is derived from an EMBL/GenBank/DDBJ whole genome shotgun (WGS) entry which is preliminary data.</text>
</comment>
<evidence type="ECO:0000256" key="1">
    <source>
        <dbReference type="SAM" id="MobiDB-lite"/>
    </source>
</evidence>
<protein>
    <submittedName>
        <fullName evidence="2">Uncharacterized protein</fullName>
    </submittedName>
</protein>
<sequence>MDSTKKSSTNMGSTNNSSANMDSTNSSTNSSSNTQHIPLGEPGPSNILDFDSMEAYFKHCNEHEYKPSEDADYRMLDSDQDFTTLMGDATDFMSDVVDWGHWDGPEFKPFVDSVKPIAKSTKPVAKHVKNLSSIQPPPRPRPRPRPQPQPFNHQQMSQSAVSNPPSGSSSSRVQPYI</sequence>